<dbReference type="PRINTS" id="PR00320">
    <property type="entry name" value="GPROTEINBRPT"/>
</dbReference>
<feature type="repeat" description="WD" evidence="3">
    <location>
        <begin position="765"/>
        <end position="799"/>
    </location>
</feature>
<feature type="domain" description="Tyrosine specific protein phosphatases" evidence="5">
    <location>
        <begin position="229"/>
        <end position="305"/>
    </location>
</feature>
<evidence type="ECO:0000259" key="5">
    <source>
        <dbReference type="PROSITE" id="PS50056"/>
    </source>
</evidence>
<dbReference type="PRINTS" id="PR00700">
    <property type="entry name" value="PRTYPHPHTASE"/>
</dbReference>
<dbReference type="Pfam" id="PF00102">
    <property type="entry name" value="Y_phosphatase"/>
    <property type="match status" value="1"/>
</dbReference>
<feature type="domain" description="Tyrosine-protein phosphatase" evidence="4">
    <location>
        <begin position="80"/>
        <end position="314"/>
    </location>
</feature>
<evidence type="ECO:0008006" key="8">
    <source>
        <dbReference type="Google" id="ProtNLM"/>
    </source>
</evidence>
<keyword evidence="1 3" id="KW-0853">WD repeat</keyword>
<dbReference type="PROSITE" id="PS00678">
    <property type="entry name" value="WD_REPEATS_1"/>
    <property type="match status" value="2"/>
</dbReference>
<dbReference type="InterPro" id="IPR000242">
    <property type="entry name" value="PTP_cat"/>
</dbReference>
<dbReference type="InterPro" id="IPR036322">
    <property type="entry name" value="WD40_repeat_dom_sf"/>
</dbReference>
<dbReference type="SUPFAM" id="SSF52799">
    <property type="entry name" value="(Phosphotyrosine protein) phosphatases II"/>
    <property type="match status" value="1"/>
</dbReference>
<dbReference type="SUPFAM" id="SSF50978">
    <property type="entry name" value="WD40 repeat-like"/>
    <property type="match status" value="1"/>
</dbReference>
<proteinExistence type="predicted"/>
<dbReference type="PANTHER" id="PTHR10971">
    <property type="entry name" value="MRNA EXPORT FACTOR AND BUB3"/>
    <property type="match status" value="1"/>
</dbReference>
<evidence type="ECO:0000256" key="3">
    <source>
        <dbReference type="PROSITE-ProRule" id="PRU00221"/>
    </source>
</evidence>
<dbReference type="PROSITE" id="PS00383">
    <property type="entry name" value="TYR_PHOSPHATASE_1"/>
    <property type="match status" value="1"/>
</dbReference>
<dbReference type="AlphaFoldDB" id="A0A238BWG8"/>
<dbReference type="InterPro" id="IPR020472">
    <property type="entry name" value="WD40_PAC1"/>
</dbReference>
<dbReference type="SMART" id="SM00404">
    <property type="entry name" value="PTPc_motif"/>
    <property type="match status" value="1"/>
</dbReference>
<dbReference type="InterPro" id="IPR016130">
    <property type="entry name" value="Tyr_Pase_AS"/>
</dbReference>
<dbReference type="PROSITE" id="PS50082">
    <property type="entry name" value="WD_REPEATS_2"/>
    <property type="match status" value="3"/>
</dbReference>
<gene>
    <name evidence="6" type="ORF">X798_04015</name>
</gene>
<sequence length="873" mass="99042">MTAAKYREENECLYDNEELIEVNIETIAMEQFVEMYNEIEDNHSWNSIYQEIDKQSCKQERKLKLTTKIAHSWENAERNHDTSRVVLKRGNSKESDYINASPLMVPAAKRNYILTQGPLSTTSNDFWQMVWEQNSTLIIMLNRLVEKGLPKCHDYFPSLGSPLREFDSFNVVLKEERDFDDYIIRDLELLRKTDDVSLEKNGSSESHPHIIKHFHFTSWPDFGVPHSTAVFIGFLQKVRGTGLLSEKEPTIVHCSAGIGRTGTFVVADSVLSMIEQNVEKIDVTNLVVEMRKSRMGLIQTPQQLQFCWKTIADALRQGVVTKNVKCEERKFINNKFGRDLLTVPNNHINGEVDEVPHLERSQANQMTTDLHSKSCGDLLTFRKRASTDSYETDKETKHARRKKRVEEMRARLLKCEGARKKWYYVAIGRPSVRYACAAVAVAFAIYYIYRGKGRFKVFCWSSFVLMFGTTNAFGSRPNSIFSSGTANTSQNPLNDIEVGCTIILYADEAVYCLYYLVPSPPDDTVEALKFNPQIAGQPVLLVSGSWDSVIRVWQISESGQCEAKAQQNVGGPVLDLDWLDVSSDGTKVFIASADKQVRVWDLASNQMAVVGTHDEPVRKCHWIKAPNYSCLMTGSWDKTLRFWDMRQLPTQTSLATVQLAERVYCSDVLFPMGVIGLANRRMKIYRLDNEPSEVKDIETPLKYQSRCTSIFKDKTNGLPTGYALGSIEGRVAIQYVEAANPKDNFTFKCHRSPELINGFQEIYAVNDIAFHPVYGTLATVGSDGRISFWDKDARTKLKTSDPLPAPVTRCVIHSSGQMMAYAIGYDWSKGHEGYNSQSAGSKIFLHACDEDMKPKQKKKWRLEAMNVPSGFVS</sequence>
<evidence type="ECO:0000256" key="2">
    <source>
        <dbReference type="ARBA" id="ARBA00022737"/>
    </source>
</evidence>
<dbReference type="SMART" id="SM00194">
    <property type="entry name" value="PTPc"/>
    <property type="match status" value="1"/>
</dbReference>
<organism evidence="6 7">
    <name type="scientific">Onchocerca flexuosa</name>
    <dbReference type="NCBI Taxonomy" id="387005"/>
    <lineage>
        <taxon>Eukaryota</taxon>
        <taxon>Metazoa</taxon>
        <taxon>Ecdysozoa</taxon>
        <taxon>Nematoda</taxon>
        <taxon>Chromadorea</taxon>
        <taxon>Rhabditida</taxon>
        <taxon>Spirurina</taxon>
        <taxon>Spiruromorpha</taxon>
        <taxon>Filarioidea</taxon>
        <taxon>Onchocercidae</taxon>
        <taxon>Onchocerca</taxon>
    </lineage>
</organism>
<dbReference type="InterPro" id="IPR000387">
    <property type="entry name" value="Tyr_Pase_dom"/>
</dbReference>
<dbReference type="InterPro" id="IPR019775">
    <property type="entry name" value="WD40_repeat_CS"/>
</dbReference>
<feature type="repeat" description="WD" evidence="3">
    <location>
        <begin position="631"/>
        <end position="653"/>
    </location>
</feature>
<dbReference type="SMART" id="SM00320">
    <property type="entry name" value="WD40"/>
    <property type="match status" value="4"/>
</dbReference>
<evidence type="ECO:0000313" key="7">
    <source>
        <dbReference type="Proteomes" id="UP000242913"/>
    </source>
</evidence>
<accession>A0A238BWG8</accession>
<dbReference type="InterPro" id="IPR015943">
    <property type="entry name" value="WD40/YVTN_repeat-like_dom_sf"/>
</dbReference>
<protein>
    <recommendedName>
        <fullName evidence="8">Protein-tyrosine phosphatase</fullName>
    </recommendedName>
</protein>
<evidence type="ECO:0000313" key="6">
    <source>
        <dbReference type="EMBL" id="OZC08928.1"/>
    </source>
</evidence>
<dbReference type="PROSITE" id="PS50055">
    <property type="entry name" value="TYR_PHOSPHATASE_PTP"/>
    <property type="match status" value="1"/>
</dbReference>
<dbReference type="InterPro" id="IPR029021">
    <property type="entry name" value="Prot-tyrosine_phosphatase-like"/>
</dbReference>
<feature type="repeat" description="WD" evidence="3">
    <location>
        <begin position="579"/>
        <end position="610"/>
    </location>
</feature>
<keyword evidence="7" id="KW-1185">Reference proteome</keyword>
<dbReference type="EMBL" id="KZ269999">
    <property type="protein sequence ID" value="OZC08928.1"/>
    <property type="molecule type" value="Genomic_DNA"/>
</dbReference>
<name>A0A238BWG8_9BILA</name>
<dbReference type="PROSITE" id="PS50056">
    <property type="entry name" value="TYR_PHOSPHATASE_2"/>
    <property type="match status" value="1"/>
</dbReference>
<dbReference type="Gene3D" id="2.130.10.10">
    <property type="entry name" value="YVTN repeat-like/Quinoprotein amine dehydrogenase"/>
    <property type="match status" value="1"/>
</dbReference>
<reference evidence="6 7" key="1">
    <citation type="submission" date="2015-12" db="EMBL/GenBank/DDBJ databases">
        <title>Draft genome of the nematode, Onchocerca flexuosa.</title>
        <authorList>
            <person name="Mitreva M."/>
        </authorList>
    </citation>
    <scope>NUCLEOTIDE SEQUENCE [LARGE SCALE GENOMIC DNA]</scope>
    <source>
        <strain evidence="6">Red Deer</strain>
    </source>
</reference>
<dbReference type="Gene3D" id="3.90.190.10">
    <property type="entry name" value="Protein tyrosine phosphatase superfamily"/>
    <property type="match status" value="1"/>
</dbReference>
<dbReference type="InterPro" id="IPR003595">
    <property type="entry name" value="Tyr_Pase_cat"/>
</dbReference>
<keyword evidence="2" id="KW-0677">Repeat</keyword>
<evidence type="ECO:0000256" key="1">
    <source>
        <dbReference type="ARBA" id="ARBA00022574"/>
    </source>
</evidence>
<evidence type="ECO:0000259" key="4">
    <source>
        <dbReference type="PROSITE" id="PS50055"/>
    </source>
</evidence>
<dbReference type="GO" id="GO:0004725">
    <property type="term" value="F:protein tyrosine phosphatase activity"/>
    <property type="evidence" value="ECO:0007669"/>
    <property type="project" value="InterPro"/>
</dbReference>
<dbReference type="InterPro" id="IPR001680">
    <property type="entry name" value="WD40_rpt"/>
</dbReference>
<dbReference type="Pfam" id="PF00400">
    <property type="entry name" value="WD40"/>
    <property type="match status" value="4"/>
</dbReference>
<dbReference type="Proteomes" id="UP000242913">
    <property type="component" value="Unassembled WGS sequence"/>
</dbReference>
<dbReference type="OrthoDB" id="256303at2759"/>